<evidence type="ECO:0000313" key="8">
    <source>
        <dbReference type="Proteomes" id="UP001596380"/>
    </source>
</evidence>
<dbReference type="InterPro" id="IPR009057">
    <property type="entry name" value="Homeodomain-like_sf"/>
</dbReference>
<dbReference type="PANTHER" id="PTHR30055">
    <property type="entry name" value="HTH-TYPE TRANSCRIPTIONAL REGULATOR RUTR"/>
    <property type="match status" value="1"/>
</dbReference>
<dbReference type="Pfam" id="PF00440">
    <property type="entry name" value="TetR_N"/>
    <property type="match status" value="1"/>
</dbReference>
<evidence type="ECO:0000256" key="2">
    <source>
        <dbReference type="ARBA" id="ARBA00023125"/>
    </source>
</evidence>
<feature type="region of interest" description="Disordered" evidence="5">
    <location>
        <begin position="1"/>
        <end position="53"/>
    </location>
</feature>
<dbReference type="PANTHER" id="PTHR30055:SF234">
    <property type="entry name" value="HTH-TYPE TRANSCRIPTIONAL REGULATOR BETI"/>
    <property type="match status" value="1"/>
</dbReference>
<protein>
    <submittedName>
        <fullName evidence="7">TetR/AcrR family transcriptional regulator</fullName>
    </submittedName>
</protein>
<accession>A0ABW2CYM4</accession>
<dbReference type="InterPro" id="IPR054129">
    <property type="entry name" value="DesT_TetR_C"/>
</dbReference>
<feature type="DNA-binding region" description="H-T-H motif" evidence="4">
    <location>
        <begin position="74"/>
        <end position="93"/>
    </location>
</feature>
<dbReference type="Gene3D" id="1.10.357.10">
    <property type="entry name" value="Tetracycline Repressor, domain 2"/>
    <property type="match status" value="1"/>
</dbReference>
<proteinExistence type="predicted"/>
<dbReference type="Proteomes" id="UP001596380">
    <property type="component" value="Unassembled WGS sequence"/>
</dbReference>
<gene>
    <name evidence="7" type="ORF">ACFQKB_40940</name>
</gene>
<dbReference type="InterPro" id="IPR050109">
    <property type="entry name" value="HTH-type_TetR-like_transc_reg"/>
</dbReference>
<keyword evidence="2 4" id="KW-0238">DNA-binding</keyword>
<sequence>MSRTHDPSATEPPTGEPSPARTRGRAGRGPEPAPPEPRARTRGRYQRLSPDERRDQILGVARRMFTELPYADVSTAAIARDAGVQRGLIHYYFGTKRELFLQVVRGLTDEAAVRVPPPDADAPLAETVELCVDLFLDTAEANATTWFAAVDAEGFGQDAELLRIVNRTRDLTVESLLTVLRVPDPSETLRAVLRTYSGLADAATRQWLQEKTLDRGQVHTLLARSLLLLLTDIAPAMERG</sequence>
<keyword evidence="1" id="KW-0805">Transcription regulation</keyword>
<dbReference type="InterPro" id="IPR001647">
    <property type="entry name" value="HTH_TetR"/>
</dbReference>
<dbReference type="Pfam" id="PF21943">
    <property type="entry name" value="TetR_C_46"/>
    <property type="match status" value="1"/>
</dbReference>
<evidence type="ECO:0000256" key="5">
    <source>
        <dbReference type="SAM" id="MobiDB-lite"/>
    </source>
</evidence>
<dbReference type="SUPFAM" id="SSF46689">
    <property type="entry name" value="Homeodomain-like"/>
    <property type="match status" value="1"/>
</dbReference>
<organism evidence="7 8">
    <name type="scientific">Actinomadura yumaensis</name>
    <dbReference type="NCBI Taxonomy" id="111807"/>
    <lineage>
        <taxon>Bacteria</taxon>
        <taxon>Bacillati</taxon>
        <taxon>Actinomycetota</taxon>
        <taxon>Actinomycetes</taxon>
        <taxon>Streptosporangiales</taxon>
        <taxon>Thermomonosporaceae</taxon>
        <taxon>Actinomadura</taxon>
    </lineage>
</organism>
<comment type="caution">
    <text evidence="7">The sequence shown here is derived from an EMBL/GenBank/DDBJ whole genome shotgun (WGS) entry which is preliminary data.</text>
</comment>
<dbReference type="EMBL" id="JBHSXS010000049">
    <property type="protein sequence ID" value="MFC6886183.1"/>
    <property type="molecule type" value="Genomic_DNA"/>
</dbReference>
<evidence type="ECO:0000313" key="7">
    <source>
        <dbReference type="EMBL" id="MFC6886183.1"/>
    </source>
</evidence>
<reference evidence="8" key="1">
    <citation type="journal article" date="2019" name="Int. J. Syst. Evol. Microbiol.">
        <title>The Global Catalogue of Microorganisms (GCM) 10K type strain sequencing project: providing services to taxonomists for standard genome sequencing and annotation.</title>
        <authorList>
            <consortium name="The Broad Institute Genomics Platform"/>
            <consortium name="The Broad Institute Genome Sequencing Center for Infectious Disease"/>
            <person name="Wu L."/>
            <person name="Ma J."/>
        </authorList>
    </citation>
    <scope>NUCLEOTIDE SEQUENCE [LARGE SCALE GENOMIC DNA]</scope>
    <source>
        <strain evidence="8">JCM 3369</strain>
    </source>
</reference>
<evidence type="ECO:0000256" key="4">
    <source>
        <dbReference type="PROSITE-ProRule" id="PRU00335"/>
    </source>
</evidence>
<feature type="domain" description="HTH tetR-type" evidence="6">
    <location>
        <begin position="51"/>
        <end position="111"/>
    </location>
</feature>
<keyword evidence="3" id="KW-0804">Transcription</keyword>
<dbReference type="PROSITE" id="PS50977">
    <property type="entry name" value="HTH_TETR_2"/>
    <property type="match status" value="1"/>
</dbReference>
<evidence type="ECO:0000256" key="1">
    <source>
        <dbReference type="ARBA" id="ARBA00023015"/>
    </source>
</evidence>
<name>A0ABW2CYM4_9ACTN</name>
<keyword evidence="8" id="KW-1185">Reference proteome</keyword>
<evidence type="ECO:0000259" key="6">
    <source>
        <dbReference type="PROSITE" id="PS50977"/>
    </source>
</evidence>
<dbReference type="PRINTS" id="PR00455">
    <property type="entry name" value="HTHTETR"/>
</dbReference>
<evidence type="ECO:0000256" key="3">
    <source>
        <dbReference type="ARBA" id="ARBA00023163"/>
    </source>
</evidence>
<dbReference type="RefSeq" id="WP_378064059.1">
    <property type="nucleotide sequence ID" value="NZ_JBHSXS010000049.1"/>
</dbReference>